<evidence type="ECO:0000259" key="11">
    <source>
        <dbReference type="Pfam" id="PF17391"/>
    </source>
</evidence>
<dbReference type="Pfam" id="PF01175">
    <property type="entry name" value="Urocanase"/>
    <property type="match status" value="1"/>
</dbReference>
<keyword evidence="14" id="KW-1185">Reference proteome</keyword>
<evidence type="ECO:0000256" key="3">
    <source>
        <dbReference type="ARBA" id="ARBA00011992"/>
    </source>
</evidence>
<feature type="domain" description="Urocanase N-terminal" evidence="11">
    <location>
        <begin position="84"/>
        <end position="210"/>
    </location>
</feature>
<feature type="binding site" evidence="9">
    <location>
        <position position="586"/>
    </location>
    <ligand>
        <name>NAD(+)</name>
        <dbReference type="ChEBI" id="CHEBI:57540"/>
    </ligand>
</feature>
<comment type="pathway">
    <text evidence="1 9">Amino-acid degradation; L-histidine degradation into L-glutamate; N-formimidoyl-L-glutamate from L-histidine: step 2/3.</text>
</comment>
<dbReference type="Gene3D" id="3.40.50.10730">
    <property type="entry name" value="Urocanase like domains"/>
    <property type="match status" value="1"/>
</dbReference>
<name>A0ABS7XWJ0_9FLAO</name>
<dbReference type="GO" id="GO:0016153">
    <property type="term" value="F:urocanate hydratase activity"/>
    <property type="evidence" value="ECO:0007669"/>
    <property type="project" value="UniProtKB-EC"/>
</dbReference>
<dbReference type="InterPro" id="IPR035401">
    <property type="entry name" value="Urocanase_C"/>
</dbReference>
<dbReference type="InterPro" id="IPR038364">
    <property type="entry name" value="Urocanase_central_sf"/>
</dbReference>
<gene>
    <name evidence="9" type="primary">hutU</name>
    <name evidence="13" type="ORF">LBU54_11785</name>
</gene>
<evidence type="ECO:0000313" key="14">
    <source>
        <dbReference type="Proteomes" id="UP001198901"/>
    </source>
</evidence>
<accession>A0ABS7XWJ0</accession>
<comment type="cofactor">
    <cofactor evidence="9">
        <name>NAD(+)</name>
        <dbReference type="ChEBI" id="CHEBI:57540"/>
    </cofactor>
    <text evidence="9">Binds 1 NAD(+) per subunit.</text>
</comment>
<proteinExistence type="inferred from homology"/>
<dbReference type="InterPro" id="IPR035400">
    <property type="entry name" value="Urocanase_N"/>
</dbReference>
<dbReference type="InterPro" id="IPR023636">
    <property type="entry name" value="Urocanase_CS"/>
</dbReference>
<evidence type="ECO:0000259" key="12">
    <source>
        <dbReference type="Pfam" id="PF17392"/>
    </source>
</evidence>
<feature type="domain" description="Urocanase C-terminal" evidence="12">
    <location>
        <begin position="436"/>
        <end position="639"/>
    </location>
</feature>
<feature type="binding site" evidence="9">
    <location>
        <position position="268"/>
    </location>
    <ligand>
        <name>NAD(+)</name>
        <dbReference type="ChEBI" id="CHEBI:57540"/>
    </ligand>
</feature>
<comment type="function">
    <text evidence="9">Catalyzes the conversion of urocanate to 4-imidazolone-5-propionate.</text>
</comment>
<reference evidence="14" key="1">
    <citation type="submission" date="2023-07" db="EMBL/GenBank/DDBJ databases">
        <authorList>
            <person name="Yue Y."/>
        </authorList>
    </citation>
    <scope>NUCLEOTIDE SEQUENCE [LARGE SCALE GENOMIC DNA]</scope>
    <source>
        <strain evidence="14">D23</strain>
    </source>
</reference>
<organism evidence="13 14">
    <name type="scientific">Winogradskyella alexanderae</name>
    <dbReference type="NCBI Taxonomy" id="2877123"/>
    <lineage>
        <taxon>Bacteria</taxon>
        <taxon>Pseudomonadati</taxon>
        <taxon>Bacteroidota</taxon>
        <taxon>Flavobacteriia</taxon>
        <taxon>Flavobacteriales</taxon>
        <taxon>Flavobacteriaceae</taxon>
        <taxon>Winogradskyella</taxon>
    </lineage>
</organism>
<dbReference type="InterPro" id="IPR055351">
    <property type="entry name" value="Urocanase"/>
</dbReference>
<evidence type="ECO:0000256" key="2">
    <source>
        <dbReference type="ARBA" id="ARBA00007578"/>
    </source>
</evidence>
<protein>
    <recommendedName>
        <fullName evidence="3 9">Urocanate hydratase</fullName>
        <shortName evidence="9">Urocanase</shortName>
        <ecNumber evidence="3 9">4.2.1.49</ecNumber>
    </recommendedName>
    <alternativeName>
        <fullName evidence="7 9">Imidazolonepropionate hydrolase</fullName>
    </alternativeName>
</protein>
<evidence type="ECO:0000256" key="8">
    <source>
        <dbReference type="ARBA" id="ARBA00047623"/>
    </source>
</evidence>
<dbReference type="Pfam" id="PF17391">
    <property type="entry name" value="Urocanase_N"/>
    <property type="match status" value="1"/>
</dbReference>
<evidence type="ECO:0000256" key="4">
    <source>
        <dbReference type="ARBA" id="ARBA00022808"/>
    </source>
</evidence>
<comment type="similarity">
    <text evidence="2 9">Belongs to the urocanase family.</text>
</comment>
<feature type="domain" description="Urocanase Rossmann-like" evidence="10">
    <location>
        <begin position="213"/>
        <end position="430"/>
    </location>
</feature>
<evidence type="ECO:0000313" key="13">
    <source>
        <dbReference type="EMBL" id="MCA0133267.1"/>
    </source>
</evidence>
<comment type="caution">
    <text evidence="9">Lacks conserved residue(s) required for the propagation of feature annotation.</text>
</comment>
<comment type="catalytic activity">
    <reaction evidence="8 9">
        <text>4-imidazolone-5-propanoate = trans-urocanate + H2O</text>
        <dbReference type="Rhea" id="RHEA:13101"/>
        <dbReference type="ChEBI" id="CHEBI:15377"/>
        <dbReference type="ChEBI" id="CHEBI:17771"/>
        <dbReference type="ChEBI" id="CHEBI:77893"/>
        <dbReference type="EC" id="4.2.1.49"/>
    </reaction>
</comment>
<dbReference type="PROSITE" id="PS01233">
    <property type="entry name" value="UROCANASE"/>
    <property type="match status" value="1"/>
</dbReference>
<dbReference type="Proteomes" id="UP001198901">
    <property type="component" value="Unassembled WGS sequence"/>
</dbReference>
<dbReference type="EC" id="4.2.1.49" evidence="3 9"/>
<dbReference type="PANTHER" id="PTHR12216">
    <property type="entry name" value="UROCANATE HYDRATASE"/>
    <property type="match status" value="1"/>
</dbReference>
<feature type="binding site" evidence="9">
    <location>
        <position position="203"/>
    </location>
    <ligand>
        <name>NAD(+)</name>
        <dbReference type="ChEBI" id="CHEBI:57540"/>
    </ligand>
</feature>
<evidence type="ECO:0000256" key="7">
    <source>
        <dbReference type="ARBA" id="ARBA00031640"/>
    </source>
</evidence>
<keyword evidence="5 9" id="KW-0520">NAD</keyword>
<keyword evidence="4 9" id="KW-0369">Histidine metabolism</keyword>
<dbReference type="EMBL" id="JAIUJR010000008">
    <property type="protein sequence ID" value="MCA0133267.1"/>
    <property type="molecule type" value="Genomic_DNA"/>
</dbReference>
<dbReference type="PIRSF" id="PIRSF001423">
    <property type="entry name" value="Urocanate_hydrat"/>
    <property type="match status" value="1"/>
</dbReference>
<dbReference type="PANTHER" id="PTHR12216:SF3">
    <property type="entry name" value="UROCANATE HYDRATASE"/>
    <property type="match status" value="1"/>
</dbReference>
<keyword evidence="6 9" id="KW-0456">Lyase</keyword>
<dbReference type="InterPro" id="IPR035085">
    <property type="entry name" value="Urocanase_Rossmann-like"/>
</dbReference>
<evidence type="ECO:0000259" key="10">
    <source>
        <dbReference type="Pfam" id="PF01175"/>
    </source>
</evidence>
<evidence type="ECO:0000256" key="5">
    <source>
        <dbReference type="ARBA" id="ARBA00023027"/>
    </source>
</evidence>
<dbReference type="SUPFAM" id="SSF111326">
    <property type="entry name" value="Urocanase"/>
    <property type="match status" value="1"/>
</dbReference>
<comment type="subcellular location">
    <subcellularLocation>
        <location evidence="9">Cytoplasm</location>
    </subcellularLocation>
</comment>
<dbReference type="HAMAP" id="MF_00577">
    <property type="entry name" value="HutU"/>
    <property type="match status" value="1"/>
</dbReference>
<comment type="caution">
    <text evidence="13">The sequence shown here is derived from an EMBL/GenBank/DDBJ whole genome shotgun (WGS) entry which is preliminary data.</text>
</comment>
<evidence type="ECO:0000256" key="1">
    <source>
        <dbReference type="ARBA" id="ARBA00004794"/>
    </source>
</evidence>
<dbReference type="InterPro" id="IPR023637">
    <property type="entry name" value="Urocanase-like"/>
</dbReference>
<dbReference type="InterPro" id="IPR036190">
    <property type="entry name" value="Urocanase_sf"/>
</dbReference>
<feature type="binding site" evidence="9">
    <location>
        <begin position="125"/>
        <end position="126"/>
    </location>
    <ligand>
        <name>NAD(+)</name>
        <dbReference type="ChEBI" id="CHEBI:57540"/>
    </ligand>
</feature>
<keyword evidence="9" id="KW-0963">Cytoplasm</keyword>
<dbReference type="Gene3D" id="3.40.1770.10">
    <property type="entry name" value="Urocanase superfamily"/>
    <property type="match status" value="2"/>
</dbReference>
<dbReference type="NCBIfam" id="NF003820">
    <property type="entry name" value="PRK05414.1"/>
    <property type="match status" value="1"/>
</dbReference>
<sequence>MSFKDQILEGIPDALPTPKPYDLNINHAPKRKAILSEVEKKLALKNALRYFDKKHHSALLPEFKAELETYGRIYMYRFRPDYEMYARPIEVYPAKSKQAAGIMLMIQNNLDYAVAQHPHELITYGGNGAVFQNWAQYRLTMKYLAEMNDEQTLVIYSGHPMGLFPSHKNAPRVVVTNGMMIPNYSKPDDWEKYNALGVTQYGQMTAGSYMYIGPQGIVHGTTITVLNGFRKIGKAPKGHLFVTSGLGGMSGAQPKAGNIAGCITVCAEVNPKITQVRLDQGWVDEKITNLDVLVARVKKAKLEKETVSLAYLGNVVDVWEKFYEEDIHIDLGSDQTSLHNPWAGGYYPVGLSFEKANQMMASEPNVFKEKVQEALRRHAEAINRHTSRGTYFFDYGNAFLLEAARAGADVLSDSKEIGKEFKYPSYVQDIMGPMCFDYGFGPFRWVCASGKPEDLAKTDEIARNVLEEIMKNSPKEIQQQMADNIKWIKGAQENKLVVGSQARILYADAEGRIKIAEAFNKAIEIGEIGEVILGRDHHDVSGTDSPYRETSNIYDGSRFTSDMAIQNVIGDSFRGATWVSIHNGGGVGWGEVINGGFGMILDGTKEASQRLKQMLFWDVNNGISRRSWARNEGAIFAIKRAMEAEPNLKITLPNIVDDGLFENM</sequence>
<dbReference type="Pfam" id="PF17392">
    <property type="entry name" value="Urocanase_C"/>
    <property type="match status" value="1"/>
</dbReference>
<dbReference type="RefSeq" id="WP_224530331.1">
    <property type="nucleotide sequence ID" value="NZ_JAIUJR010000008.1"/>
</dbReference>
<feature type="binding site" evidence="9">
    <location>
        <position position="395"/>
    </location>
    <ligand>
        <name>NAD(+)</name>
        <dbReference type="ChEBI" id="CHEBI:57540"/>
    </ligand>
</feature>
<evidence type="ECO:0000256" key="9">
    <source>
        <dbReference type="HAMAP-Rule" id="MF_00577"/>
    </source>
</evidence>
<evidence type="ECO:0000256" key="6">
    <source>
        <dbReference type="ARBA" id="ARBA00023239"/>
    </source>
</evidence>